<sequence length="371" mass="38931">MPSVSIPAINATVLWGGFALSLVFGAIMQRTRFCTMGSVSDIVNMGSWMRMRMWVLAIATATIGFNLLAAGGVIDASQTIYTTSRVLWLSALVGGLLFGFGMVLASGCGSKTLVRIGEGNLKAVVVFVMIAVFAYITLRGITAEVRVRLFDKVAVNLSGPQDLPAIVAHATGLPLPGLQLALGLGVGLLLGIWALSAREFRTANNLLAGFGLGAVIVGVWFVSGKLGFLAEDPHTLQAAYIGTQNNKMESLSFVAPLAYTLFWFMMYSDASNVLTLGIVSVFGVIAGSAGMALITRQFRWEGFRGAEDTANHMVGGALMGIGGVTALGCTIGQGMSGVSTLSITSWIAFLSIVGGAVLGVKYQAWRVERSA</sequence>
<reference evidence="11" key="1">
    <citation type="submission" date="2015-08" db="EMBL/GenBank/DDBJ databases">
        <authorList>
            <person name="Varghese N."/>
        </authorList>
    </citation>
    <scope>NUCLEOTIDE SEQUENCE [LARGE SCALE GENOMIC DNA]</scope>
    <source>
        <strain evidence="11">DSM 18181</strain>
    </source>
</reference>
<evidence type="ECO:0000313" key="10">
    <source>
        <dbReference type="EMBL" id="CUA92896.1"/>
    </source>
</evidence>
<gene>
    <name evidence="10" type="ORF">Ga0061069_10127</name>
</gene>
<dbReference type="PANTHER" id="PTHR30574:SF1">
    <property type="entry name" value="SULPHUR TRANSPORT DOMAIN-CONTAINING PROTEIN"/>
    <property type="match status" value="1"/>
</dbReference>
<proteinExistence type="inferred from homology"/>
<dbReference type="PANTHER" id="PTHR30574">
    <property type="entry name" value="INNER MEMBRANE PROTEIN YEDE"/>
    <property type="match status" value="1"/>
</dbReference>
<keyword evidence="6 9" id="KW-1133">Transmembrane helix</keyword>
<keyword evidence="4" id="KW-0997">Cell inner membrane</keyword>
<evidence type="ECO:0000256" key="7">
    <source>
        <dbReference type="ARBA" id="ARBA00023136"/>
    </source>
</evidence>
<evidence type="ECO:0000256" key="4">
    <source>
        <dbReference type="ARBA" id="ARBA00022519"/>
    </source>
</evidence>
<evidence type="ECO:0000313" key="11">
    <source>
        <dbReference type="Proteomes" id="UP000183649"/>
    </source>
</evidence>
<comment type="subcellular location">
    <subcellularLocation>
        <location evidence="1">Cell inner membrane</location>
        <topology evidence="1">Multi-pass membrane protein</topology>
    </subcellularLocation>
</comment>
<feature type="transmembrane region" description="Helical" evidence="9">
    <location>
        <begin position="119"/>
        <end position="138"/>
    </location>
</feature>
<feature type="transmembrane region" description="Helical" evidence="9">
    <location>
        <begin position="343"/>
        <end position="365"/>
    </location>
</feature>
<evidence type="ECO:0000256" key="3">
    <source>
        <dbReference type="ARBA" id="ARBA00022475"/>
    </source>
</evidence>
<feature type="transmembrane region" description="Helical" evidence="9">
    <location>
        <begin position="6"/>
        <end position="27"/>
    </location>
</feature>
<dbReference type="InterPro" id="IPR007272">
    <property type="entry name" value="Sulf_transp_TsuA/YedE"/>
</dbReference>
<dbReference type="Proteomes" id="UP000183649">
    <property type="component" value="Unassembled WGS sequence"/>
</dbReference>
<feature type="transmembrane region" description="Helical" evidence="9">
    <location>
        <begin position="207"/>
        <end position="230"/>
    </location>
</feature>
<comment type="similarity">
    <text evidence="8">Belongs to the TsuA/YedE (TC 9.B.102) family.</text>
</comment>
<dbReference type="RefSeq" id="WP_055449017.1">
    <property type="nucleotide sequence ID" value="NZ_CYHF01000001.1"/>
</dbReference>
<keyword evidence="11" id="KW-1185">Reference proteome</keyword>
<dbReference type="OrthoDB" id="9794165at2"/>
<evidence type="ECO:0000256" key="2">
    <source>
        <dbReference type="ARBA" id="ARBA00022448"/>
    </source>
</evidence>
<feature type="transmembrane region" description="Helical" evidence="9">
    <location>
        <begin position="54"/>
        <end position="74"/>
    </location>
</feature>
<dbReference type="EMBL" id="CYHF01000001">
    <property type="protein sequence ID" value="CUA92896.1"/>
    <property type="molecule type" value="Genomic_DNA"/>
</dbReference>
<evidence type="ECO:0000256" key="6">
    <source>
        <dbReference type="ARBA" id="ARBA00022989"/>
    </source>
</evidence>
<feature type="transmembrane region" description="Helical" evidence="9">
    <location>
        <begin position="86"/>
        <end position="107"/>
    </location>
</feature>
<evidence type="ECO:0000256" key="1">
    <source>
        <dbReference type="ARBA" id="ARBA00004429"/>
    </source>
</evidence>
<evidence type="ECO:0000256" key="5">
    <source>
        <dbReference type="ARBA" id="ARBA00022692"/>
    </source>
</evidence>
<keyword evidence="3" id="KW-1003">Cell membrane</keyword>
<feature type="transmembrane region" description="Helical" evidence="9">
    <location>
        <begin position="314"/>
        <end position="331"/>
    </location>
</feature>
<keyword evidence="2" id="KW-0813">Transport</keyword>
<keyword evidence="7 9" id="KW-0472">Membrane</keyword>
<feature type="transmembrane region" description="Helical" evidence="9">
    <location>
        <begin position="273"/>
        <end position="294"/>
    </location>
</feature>
<dbReference type="Pfam" id="PF04143">
    <property type="entry name" value="Sulf_transp"/>
    <property type="match status" value="1"/>
</dbReference>
<dbReference type="AlphaFoldDB" id="A0A0K6HPY0"/>
<evidence type="ECO:0000256" key="9">
    <source>
        <dbReference type="SAM" id="Phobius"/>
    </source>
</evidence>
<dbReference type="STRING" id="339866.GCA_001418255_00026"/>
<keyword evidence="5 9" id="KW-0812">Transmembrane</keyword>
<protein>
    <submittedName>
        <fullName evidence="10">Uncharacterized membrane protein YedE/YeeE, contains two sulfur transport domains</fullName>
    </submittedName>
</protein>
<accession>A0A0K6HPY0</accession>
<organism evidence="10 11">
    <name type="scientific">Thiomonas bhubaneswarensis</name>
    <dbReference type="NCBI Taxonomy" id="339866"/>
    <lineage>
        <taxon>Bacteria</taxon>
        <taxon>Pseudomonadati</taxon>
        <taxon>Pseudomonadota</taxon>
        <taxon>Betaproteobacteria</taxon>
        <taxon>Burkholderiales</taxon>
        <taxon>Thiomonas</taxon>
    </lineage>
</organism>
<evidence type="ECO:0000256" key="8">
    <source>
        <dbReference type="ARBA" id="ARBA00035655"/>
    </source>
</evidence>
<dbReference type="GO" id="GO:0005886">
    <property type="term" value="C:plasma membrane"/>
    <property type="evidence" value="ECO:0007669"/>
    <property type="project" value="UniProtKB-SubCell"/>
</dbReference>
<feature type="transmembrane region" description="Helical" evidence="9">
    <location>
        <begin position="177"/>
        <end position="195"/>
    </location>
</feature>
<name>A0A0K6HPY0_9BURK</name>